<evidence type="ECO:0000313" key="3">
    <source>
        <dbReference type="Proteomes" id="UP001445076"/>
    </source>
</evidence>
<comment type="caution">
    <text evidence="2">The sequence shown here is derived from an EMBL/GenBank/DDBJ whole genome shotgun (WGS) entry which is preliminary data.</text>
</comment>
<feature type="non-terminal residue" evidence="2">
    <location>
        <position position="227"/>
    </location>
</feature>
<proteinExistence type="predicted"/>
<gene>
    <name evidence="2" type="ORF">OTU49_011659</name>
</gene>
<feature type="region of interest" description="Disordered" evidence="1">
    <location>
        <begin position="1"/>
        <end position="48"/>
    </location>
</feature>
<feature type="compositionally biased region" description="Basic and acidic residues" evidence="1">
    <location>
        <begin position="117"/>
        <end position="140"/>
    </location>
</feature>
<sequence>QPPDVQNRIYPSLQTSEVGPSGYPPDPCYFLPHPSPPHTSHSPVGTQEGSACYQQDTVVLLSPSAPPSEDTMEDMWCRTCEEPARHTCALHHLTPLLKGEELEWIEREHQQQQQQQEKLRREEEENKQRRKEEHQKQIKQEEEDLELAVKLTFVSLQDSNDAHDNLVNPQRQQVGGGKGKGEAGQPLDLSHWTYAQIRDVINTSCNPQLLKVCHREFDRRRHEYHRT</sequence>
<organism evidence="2 3">
    <name type="scientific">Cherax quadricarinatus</name>
    <name type="common">Australian red claw crayfish</name>
    <dbReference type="NCBI Taxonomy" id="27406"/>
    <lineage>
        <taxon>Eukaryota</taxon>
        <taxon>Metazoa</taxon>
        <taxon>Ecdysozoa</taxon>
        <taxon>Arthropoda</taxon>
        <taxon>Crustacea</taxon>
        <taxon>Multicrustacea</taxon>
        <taxon>Malacostraca</taxon>
        <taxon>Eumalacostraca</taxon>
        <taxon>Eucarida</taxon>
        <taxon>Decapoda</taxon>
        <taxon>Pleocyemata</taxon>
        <taxon>Astacidea</taxon>
        <taxon>Parastacoidea</taxon>
        <taxon>Parastacidae</taxon>
        <taxon>Cherax</taxon>
    </lineage>
</organism>
<feature type="non-terminal residue" evidence="2">
    <location>
        <position position="1"/>
    </location>
</feature>
<feature type="region of interest" description="Disordered" evidence="1">
    <location>
        <begin position="160"/>
        <end position="184"/>
    </location>
</feature>
<evidence type="ECO:0000313" key="2">
    <source>
        <dbReference type="EMBL" id="KAK8723329.1"/>
    </source>
</evidence>
<dbReference type="Proteomes" id="UP001445076">
    <property type="component" value="Unassembled WGS sequence"/>
</dbReference>
<feature type="compositionally biased region" description="Pro residues" evidence="1">
    <location>
        <begin position="22"/>
        <end position="37"/>
    </location>
</feature>
<name>A0AAW0W510_CHEQU</name>
<accession>A0AAW0W510</accession>
<protein>
    <submittedName>
        <fullName evidence="2">Uncharacterized protein</fullName>
    </submittedName>
</protein>
<dbReference type="EMBL" id="JARKIK010000089">
    <property type="protein sequence ID" value="KAK8723329.1"/>
    <property type="molecule type" value="Genomic_DNA"/>
</dbReference>
<dbReference type="AlphaFoldDB" id="A0AAW0W510"/>
<feature type="region of interest" description="Disordered" evidence="1">
    <location>
        <begin position="107"/>
        <end position="141"/>
    </location>
</feature>
<evidence type="ECO:0000256" key="1">
    <source>
        <dbReference type="SAM" id="MobiDB-lite"/>
    </source>
</evidence>
<keyword evidence="3" id="KW-1185">Reference proteome</keyword>
<reference evidence="2 3" key="1">
    <citation type="journal article" date="2024" name="BMC Genomics">
        <title>Genome assembly of redclaw crayfish (Cherax quadricarinatus) provides insights into its immune adaptation and hypoxia tolerance.</title>
        <authorList>
            <person name="Liu Z."/>
            <person name="Zheng J."/>
            <person name="Li H."/>
            <person name="Fang K."/>
            <person name="Wang S."/>
            <person name="He J."/>
            <person name="Zhou D."/>
            <person name="Weng S."/>
            <person name="Chi M."/>
            <person name="Gu Z."/>
            <person name="He J."/>
            <person name="Li F."/>
            <person name="Wang M."/>
        </authorList>
    </citation>
    <scope>NUCLEOTIDE SEQUENCE [LARGE SCALE GENOMIC DNA]</scope>
    <source>
        <strain evidence="2">ZL_2023a</strain>
    </source>
</reference>